<dbReference type="Proteomes" id="UP000826709">
    <property type="component" value="Chromosome"/>
</dbReference>
<dbReference type="OrthoDB" id="111814at2157"/>
<protein>
    <submittedName>
        <fullName evidence="1">Uncharacterized protein</fullName>
    </submittedName>
</protein>
<organism evidence="1 2">
    <name type="scientific">Methanofollis formosanus</name>
    <dbReference type="NCBI Taxonomy" id="299308"/>
    <lineage>
        <taxon>Archaea</taxon>
        <taxon>Methanobacteriati</taxon>
        <taxon>Methanobacteriota</taxon>
        <taxon>Stenosarchaea group</taxon>
        <taxon>Methanomicrobia</taxon>
        <taxon>Methanomicrobiales</taxon>
        <taxon>Methanomicrobiaceae</taxon>
        <taxon>Methanofollis</taxon>
    </lineage>
</organism>
<keyword evidence="2" id="KW-1185">Reference proteome</keyword>
<proteinExistence type="predicted"/>
<sequence>MDYAIWKRHSGSEELVYAKVFANNPYLPNNEFLFCPACGEPVILANGEERTYFRHCPNNPKNYSCPNYLDSVYAVQYQRQQEERKSRRHSKRIYILKRGETFGLFLGFPKLEEKTVLVARNEKLIVRIINPNNAELKENRILFNQVIPGETTYIQLKWIYDYYSLEYYESSVSQEIIKSWGEEQSGLPEEGALFRYSKNYARCISGNGEITTDKYYYFATAFGISDNTGDFLEYEYVGKLCGKTIGYESKWMVYRVQFTKFTKEALEFADSLGVTLVEWHPPLIPLWPPHVQVGNSQIYSKPTNILNLAQTDTSYYQETEGQSRRLIQKIPNNVGWLLCHPVRAPTHIKSSDRSYEASLTCEYPEDISQYIHPEITLEYAKKPLENGDSFSLKDKANLFFKSDCRCDIYHYSEKQLKSVYWNEQAILGFRNLSEGDKICVRHGLDTVHQVSIPKRIQKTVRFSAKKDEETYQELILMGGTFISTPVKVKYILSHLGKYPKVSNYLIQTLRSGKIPQKAYEHLISEFYKEIEN</sequence>
<evidence type="ECO:0000313" key="1">
    <source>
        <dbReference type="EMBL" id="QYZ79267.1"/>
    </source>
</evidence>
<evidence type="ECO:0000313" key="2">
    <source>
        <dbReference type="Proteomes" id="UP000826709"/>
    </source>
</evidence>
<dbReference type="EMBL" id="CP037968">
    <property type="protein sequence ID" value="QYZ79267.1"/>
    <property type="molecule type" value="Genomic_DNA"/>
</dbReference>
<reference evidence="1" key="2">
    <citation type="submission" date="2019-03" db="EMBL/GenBank/DDBJ databases">
        <authorList>
            <person name="Chen S.-C."/>
            <person name="Wu S.-Y."/>
            <person name="Lai M.-C."/>
        </authorList>
    </citation>
    <scope>NUCLEOTIDE SEQUENCE</scope>
    <source>
        <strain evidence="1">ML15</strain>
    </source>
</reference>
<reference evidence="1" key="1">
    <citation type="journal article" date="2005" name="Int. J. Syst. Evol. Microbiol.">
        <title>Methanofollis formosanus sp. nov., isolated from a fish pond.</title>
        <authorList>
            <person name="Wu S.Y."/>
            <person name="Chen S.C."/>
            <person name="Lai M.C."/>
        </authorList>
    </citation>
    <scope>NUCLEOTIDE SEQUENCE</scope>
    <source>
        <strain evidence="1">ML15</strain>
    </source>
</reference>
<dbReference type="RefSeq" id="WP_220680572.1">
    <property type="nucleotide sequence ID" value="NZ_CP037968.1"/>
</dbReference>
<gene>
    <name evidence="1" type="ORF">E2N92_07365</name>
</gene>
<name>A0A8G1A148_9EURY</name>
<dbReference type="AlphaFoldDB" id="A0A8G1A148"/>
<dbReference type="KEGG" id="mfk:E2N92_07365"/>
<accession>A0A8G1A148</accession>